<feature type="compositionally biased region" description="Basic residues" evidence="1">
    <location>
        <begin position="240"/>
        <end position="258"/>
    </location>
</feature>
<organism evidence="3 4">
    <name type="scientific">Stylosanthes scabra</name>
    <dbReference type="NCBI Taxonomy" id="79078"/>
    <lineage>
        <taxon>Eukaryota</taxon>
        <taxon>Viridiplantae</taxon>
        <taxon>Streptophyta</taxon>
        <taxon>Embryophyta</taxon>
        <taxon>Tracheophyta</taxon>
        <taxon>Spermatophyta</taxon>
        <taxon>Magnoliopsida</taxon>
        <taxon>eudicotyledons</taxon>
        <taxon>Gunneridae</taxon>
        <taxon>Pentapetalae</taxon>
        <taxon>rosids</taxon>
        <taxon>fabids</taxon>
        <taxon>Fabales</taxon>
        <taxon>Fabaceae</taxon>
        <taxon>Papilionoideae</taxon>
        <taxon>50 kb inversion clade</taxon>
        <taxon>dalbergioids sensu lato</taxon>
        <taxon>Dalbergieae</taxon>
        <taxon>Pterocarpus clade</taxon>
        <taxon>Stylosanthes</taxon>
    </lineage>
</organism>
<evidence type="ECO:0000313" key="3">
    <source>
        <dbReference type="EMBL" id="MED6125479.1"/>
    </source>
</evidence>
<dbReference type="PANTHER" id="PTHR46327:SF2">
    <property type="entry name" value="SEQUENCE-SPECIFIC DNA BINDING TRANSCRIPTION FACTOR"/>
    <property type="match status" value="1"/>
</dbReference>
<name>A0ABU6RNK1_9FABA</name>
<feature type="compositionally biased region" description="Acidic residues" evidence="1">
    <location>
        <begin position="208"/>
        <end position="235"/>
    </location>
</feature>
<proteinExistence type="predicted"/>
<evidence type="ECO:0000256" key="1">
    <source>
        <dbReference type="SAM" id="MobiDB-lite"/>
    </source>
</evidence>
<dbReference type="EMBL" id="JASCZI010030954">
    <property type="protein sequence ID" value="MED6125479.1"/>
    <property type="molecule type" value="Genomic_DNA"/>
</dbReference>
<comment type="caution">
    <text evidence="3">The sequence shown here is derived from an EMBL/GenBank/DDBJ whole genome shotgun (WGS) entry which is preliminary data.</text>
</comment>
<dbReference type="PANTHER" id="PTHR46327">
    <property type="entry name" value="F16F4.11 PROTEIN-RELATED"/>
    <property type="match status" value="1"/>
</dbReference>
<evidence type="ECO:0000259" key="2">
    <source>
        <dbReference type="Pfam" id="PF13837"/>
    </source>
</evidence>
<protein>
    <recommendedName>
        <fullName evidence="2">Myb/SANT-like DNA-binding domain-containing protein</fullName>
    </recommendedName>
</protein>
<feature type="region of interest" description="Disordered" evidence="1">
    <location>
        <begin position="177"/>
        <end position="264"/>
    </location>
</feature>
<feature type="compositionally biased region" description="Basic and acidic residues" evidence="1">
    <location>
        <begin position="189"/>
        <end position="207"/>
    </location>
</feature>
<sequence>MKNISSSISSPWQRMKWTDTMVRLLIMAVYYIGDEGGGAGGSSNGGGGSSEASADPNAKKKMMMNKGQQQQGGGLILQNKKGKWKSVSRAMMEKGFYVSPQQCEDKFNDLNKRYKRVNDVLGRGTACKVVENHKLLDTMDHLSPKAKEEVKKLLNSKHLFFREMCAYHNSCGHGSGGVGDVSHQSQFQQEKEEKEIGCEEEEHHHDDSDDDDYDDEENDDEVSEDYFDEDEDELGEGGSKGRHHHLGHHHHDSKRQKKSSSSSCELMMKELSNEVNGVLEDKGKSVLEKKQWLKNKIVKLEEKQIRYEGEGFEIEKQRLKWRKYSSKKEREMERSKLDNEKRRLENQRMILIIHQKELELKHQQH</sequence>
<reference evidence="3 4" key="1">
    <citation type="journal article" date="2023" name="Plants (Basel)">
        <title>Bridging the Gap: Combining Genomics and Transcriptomics Approaches to Understand Stylosanthes scabra, an Orphan Legume from the Brazilian Caatinga.</title>
        <authorList>
            <person name="Ferreira-Neto J.R.C."/>
            <person name="da Silva M.D."/>
            <person name="Binneck E."/>
            <person name="de Melo N.F."/>
            <person name="da Silva R.H."/>
            <person name="de Melo A.L.T.M."/>
            <person name="Pandolfi V."/>
            <person name="Bustamante F.O."/>
            <person name="Brasileiro-Vidal A.C."/>
            <person name="Benko-Iseppon A.M."/>
        </authorList>
    </citation>
    <scope>NUCLEOTIDE SEQUENCE [LARGE SCALE GENOMIC DNA]</scope>
    <source>
        <tissue evidence="3">Leaves</tissue>
    </source>
</reference>
<dbReference type="InterPro" id="IPR044822">
    <property type="entry name" value="Myb_DNA-bind_4"/>
</dbReference>
<dbReference type="Proteomes" id="UP001341840">
    <property type="component" value="Unassembled WGS sequence"/>
</dbReference>
<gene>
    <name evidence="3" type="ORF">PIB30_068890</name>
</gene>
<evidence type="ECO:0000313" key="4">
    <source>
        <dbReference type="Proteomes" id="UP001341840"/>
    </source>
</evidence>
<accession>A0ABU6RNK1</accession>
<dbReference type="Gene3D" id="1.10.10.60">
    <property type="entry name" value="Homeodomain-like"/>
    <property type="match status" value="1"/>
</dbReference>
<keyword evidence="4" id="KW-1185">Reference proteome</keyword>
<feature type="domain" description="Myb/SANT-like DNA-binding" evidence="2">
    <location>
        <begin position="78"/>
        <end position="131"/>
    </location>
</feature>
<dbReference type="Pfam" id="PF13837">
    <property type="entry name" value="Myb_DNA-bind_4"/>
    <property type="match status" value="1"/>
</dbReference>